<dbReference type="Gene3D" id="3.10.50.30">
    <property type="entry name" value="Transcription elongation factor, GreA/GreB, C-terminal domain"/>
    <property type="match status" value="1"/>
</dbReference>
<dbReference type="GO" id="GO:0032784">
    <property type="term" value="P:regulation of DNA-templated transcription elongation"/>
    <property type="evidence" value="ECO:0007669"/>
    <property type="project" value="InterPro"/>
</dbReference>
<evidence type="ECO:0000256" key="1">
    <source>
        <dbReference type="ARBA" id="ARBA00023015"/>
    </source>
</evidence>
<feature type="domain" description="Transcription elongation factor GreA/GreB C-terminal" evidence="3">
    <location>
        <begin position="546"/>
        <end position="618"/>
    </location>
</feature>
<dbReference type="InParanoid" id="A0A146G741"/>
<dbReference type="InterPro" id="IPR023459">
    <property type="entry name" value="Tscrpt_elong_fac_GreA/B_fam"/>
</dbReference>
<name>A0A146G741_TERSA</name>
<dbReference type="STRING" id="690879.TSACC_21966"/>
<dbReference type="SUPFAM" id="SSF54534">
    <property type="entry name" value="FKBP-like"/>
    <property type="match status" value="1"/>
</dbReference>
<dbReference type="PANTHER" id="PTHR30437:SF4">
    <property type="entry name" value="TRANSCRIPTION ELONGATION FACTOR GREA"/>
    <property type="match status" value="1"/>
</dbReference>
<dbReference type="OrthoDB" id="9808774at2"/>
<dbReference type="GO" id="GO:0070063">
    <property type="term" value="F:RNA polymerase binding"/>
    <property type="evidence" value="ECO:0007669"/>
    <property type="project" value="InterPro"/>
</dbReference>
<dbReference type="InterPro" id="IPR036805">
    <property type="entry name" value="Tscrpt_elong_fac_GreA/B_N_sf"/>
</dbReference>
<organism evidence="5 6">
    <name type="scientific">Terrimicrobium sacchariphilum</name>
    <dbReference type="NCBI Taxonomy" id="690879"/>
    <lineage>
        <taxon>Bacteria</taxon>
        <taxon>Pseudomonadati</taxon>
        <taxon>Verrucomicrobiota</taxon>
        <taxon>Terrimicrobiia</taxon>
        <taxon>Terrimicrobiales</taxon>
        <taxon>Terrimicrobiaceae</taxon>
        <taxon>Terrimicrobium</taxon>
    </lineage>
</organism>
<keyword evidence="1" id="KW-0805">Transcription regulation</keyword>
<dbReference type="Pfam" id="PF03449">
    <property type="entry name" value="GreA_GreB_N"/>
    <property type="match status" value="1"/>
</dbReference>
<gene>
    <name evidence="5" type="ORF">TSACC_21966</name>
</gene>
<dbReference type="PANTHER" id="PTHR30437">
    <property type="entry name" value="TRANSCRIPTION ELONGATION FACTOR GREA"/>
    <property type="match status" value="1"/>
</dbReference>
<comment type="caution">
    <text evidence="5">The sequence shown here is derived from an EMBL/GenBank/DDBJ whole genome shotgun (WGS) entry which is preliminary data.</text>
</comment>
<keyword evidence="5" id="KW-0648">Protein biosynthesis</keyword>
<dbReference type="GO" id="GO:0006354">
    <property type="term" value="P:DNA-templated transcription elongation"/>
    <property type="evidence" value="ECO:0007669"/>
    <property type="project" value="TreeGrafter"/>
</dbReference>
<keyword evidence="5" id="KW-0251">Elongation factor</keyword>
<evidence type="ECO:0000256" key="2">
    <source>
        <dbReference type="ARBA" id="ARBA00023163"/>
    </source>
</evidence>
<dbReference type="Pfam" id="PF01272">
    <property type="entry name" value="GreA_GreB"/>
    <property type="match status" value="1"/>
</dbReference>
<evidence type="ECO:0000313" key="5">
    <source>
        <dbReference type="EMBL" id="GAT33549.1"/>
    </source>
</evidence>
<dbReference type="InterPro" id="IPR022691">
    <property type="entry name" value="Tscrpt_elong_fac_GreA/B_N"/>
</dbReference>
<proteinExistence type="predicted"/>
<dbReference type="AlphaFoldDB" id="A0A146G741"/>
<evidence type="ECO:0000259" key="4">
    <source>
        <dbReference type="Pfam" id="PF03449"/>
    </source>
</evidence>
<dbReference type="InterPro" id="IPR036953">
    <property type="entry name" value="GreA/GreB_C_sf"/>
</dbReference>
<dbReference type="Proteomes" id="UP000076023">
    <property type="component" value="Unassembled WGS sequence"/>
</dbReference>
<dbReference type="EMBL" id="BDCO01000002">
    <property type="protein sequence ID" value="GAT33549.1"/>
    <property type="molecule type" value="Genomic_DNA"/>
</dbReference>
<sequence>MQFALQRTQFHQTTEVMNEELQNAVDAGKLSQAAAEALEKLAPGEFCQHKSWGFGKIAEWNLITGQVIIDFKGKKGHPMQAQYAAETLTHIPAGHILARKAVDPAAVKAEAAEDPVGLTRSILNDFGGKATVEQITTSLVPEVFDAPSFKKWWDAAKKKLKADGHFQLPAKKTDPVVLLASPEAPTSGLLERFRAARHLKDQIAALDQIVKALPDFTDASELQVLVTQIEAAAAKVRRLQPAQALEMLQARDEIIARHPAIKTGEGAPSVAEILKGEQPRLQELFAALPAIKQKKAVEQFPVAFGDEWLDVIFRVMQEAPNRLVVEISRIVEKEGRQEDLRLVLARWISERSASSEMLIWLCKERGASYPELFNHDLLGAVFSALERDQLAEKRGARLHDLLFEDRELIGELLTTAEHDEVRDALRRLLLTPVFEDLSKRSLLARIVKIYPELQSMITGDSGERQETLTVSWASLEKRKEEHEDLVNRQIPQNIRDIQIARSYGDLRENFEFKSAKEQQRVLARRRAESERDLGQARGTNFENPDTTQVSIGTVVTLKTPDGAIEVYSILGAWDSAPELGIVSYKAAIGQALLGKKVGESVQLPAEFGVHNVTIEKIEPFTNLDILAEKVHVLAKPSVS</sequence>
<dbReference type="Gene3D" id="1.10.287.180">
    <property type="entry name" value="Transcription elongation factor, GreA/GreB, N-terminal domain"/>
    <property type="match status" value="1"/>
</dbReference>
<evidence type="ECO:0000313" key="6">
    <source>
        <dbReference type="Proteomes" id="UP000076023"/>
    </source>
</evidence>
<protein>
    <submittedName>
        <fullName evidence="5">Transcription elongation factor, GreA/GreB family</fullName>
    </submittedName>
</protein>
<reference evidence="6" key="1">
    <citation type="journal article" date="2017" name="Genome Announc.">
        <title>Draft Genome Sequence of Terrimicrobium sacchariphilum NM-5T, a Facultative Anaerobic Soil Bacterium of the Class Spartobacteria.</title>
        <authorList>
            <person name="Qiu Y.L."/>
            <person name="Tourlousse D.M."/>
            <person name="Matsuura N."/>
            <person name="Ohashi A."/>
            <person name="Sekiguchi Y."/>
        </authorList>
    </citation>
    <scope>NUCLEOTIDE SEQUENCE [LARGE SCALE GENOMIC DNA]</scope>
    <source>
        <strain evidence="6">NM-5</strain>
    </source>
</reference>
<accession>A0A146G741</accession>
<dbReference type="SUPFAM" id="SSF46557">
    <property type="entry name" value="GreA transcript cleavage protein, N-terminal domain"/>
    <property type="match status" value="1"/>
</dbReference>
<dbReference type="GO" id="GO:0003746">
    <property type="term" value="F:translation elongation factor activity"/>
    <property type="evidence" value="ECO:0007669"/>
    <property type="project" value="UniProtKB-KW"/>
</dbReference>
<keyword evidence="6" id="KW-1185">Reference proteome</keyword>
<keyword evidence="2" id="KW-0804">Transcription</keyword>
<dbReference type="GO" id="GO:0003677">
    <property type="term" value="F:DNA binding"/>
    <property type="evidence" value="ECO:0007669"/>
    <property type="project" value="InterPro"/>
</dbReference>
<evidence type="ECO:0000259" key="3">
    <source>
        <dbReference type="Pfam" id="PF01272"/>
    </source>
</evidence>
<feature type="domain" description="Transcription elongation factor GreA/GreB N-terminal" evidence="4">
    <location>
        <begin position="470"/>
        <end position="536"/>
    </location>
</feature>
<dbReference type="InterPro" id="IPR001437">
    <property type="entry name" value="Tscrpt_elong_fac_GreA/B_C"/>
</dbReference>